<keyword evidence="4" id="KW-0396">Initiation factor</keyword>
<feature type="compositionally biased region" description="Basic and acidic residues" evidence="10">
    <location>
        <begin position="173"/>
        <end position="185"/>
    </location>
</feature>
<dbReference type="GO" id="GO:0005829">
    <property type="term" value="C:cytosol"/>
    <property type="evidence" value="ECO:0007669"/>
    <property type="project" value="UniProtKB-SubCell"/>
</dbReference>
<evidence type="ECO:0000256" key="6">
    <source>
        <dbReference type="ARBA" id="ARBA00044147"/>
    </source>
</evidence>
<name>A0AB34J0D1_PRYPA</name>
<keyword evidence="5" id="KW-0648">Protein biosynthesis</keyword>
<feature type="compositionally biased region" description="Gly residues" evidence="10">
    <location>
        <begin position="131"/>
        <end position="166"/>
    </location>
</feature>
<dbReference type="EMBL" id="JBGBPQ010000015">
    <property type="protein sequence ID" value="KAL1510822.1"/>
    <property type="molecule type" value="Genomic_DNA"/>
</dbReference>
<evidence type="ECO:0000256" key="2">
    <source>
        <dbReference type="ARBA" id="ARBA00007251"/>
    </source>
</evidence>
<comment type="subunit">
    <text evidence="8">Component of the translation initiation factor 2B (eIF2B) complex which is a heterodecamer of two sets of five different subunits: alpha, beta, gamma, delta and epsilon. Subunits alpha, beta and delta comprise a regulatory subcomplex and subunits epsilon and gamma comprise a catalytic subcomplex. Within the complex, the hexameric regulatory complex resides at the center, with the two heterodimeric catalytic subcomplexes bound on opposite sides.</text>
</comment>
<comment type="similarity">
    <text evidence="2 9">Belongs to the eIF-2B alpha/beta/delta subunits family.</text>
</comment>
<evidence type="ECO:0000313" key="11">
    <source>
        <dbReference type="EMBL" id="KAL1510822.1"/>
    </source>
</evidence>
<organism evidence="11 12">
    <name type="scientific">Prymnesium parvum</name>
    <name type="common">Toxic golden alga</name>
    <dbReference type="NCBI Taxonomy" id="97485"/>
    <lineage>
        <taxon>Eukaryota</taxon>
        <taxon>Haptista</taxon>
        <taxon>Haptophyta</taxon>
        <taxon>Prymnesiophyceae</taxon>
        <taxon>Prymnesiales</taxon>
        <taxon>Prymnesiaceae</taxon>
        <taxon>Prymnesium</taxon>
    </lineage>
</organism>
<evidence type="ECO:0000256" key="7">
    <source>
        <dbReference type="ARBA" id="ARBA00044356"/>
    </source>
</evidence>
<evidence type="ECO:0000256" key="9">
    <source>
        <dbReference type="RuleBase" id="RU003814"/>
    </source>
</evidence>
<feature type="region of interest" description="Disordered" evidence="10">
    <location>
        <begin position="1"/>
        <end position="195"/>
    </location>
</feature>
<dbReference type="InterPro" id="IPR000649">
    <property type="entry name" value="IF-2B-related"/>
</dbReference>
<dbReference type="SUPFAM" id="SSF100950">
    <property type="entry name" value="NagB/RpiA/CoA transferase-like"/>
    <property type="match status" value="1"/>
</dbReference>
<feature type="compositionally biased region" description="Basic and acidic residues" evidence="10">
    <location>
        <begin position="1"/>
        <end position="80"/>
    </location>
</feature>
<keyword evidence="3" id="KW-0963">Cytoplasm</keyword>
<dbReference type="Pfam" id="PF01008">
    <property type="entry name" value="IF-2B"/>
    <property type="match status" value="1"/>
</dbReference>
<dbReference type="InterPro" id="IPR037171">
    <property type="entry name" value="NagB/RpiA_transferase-like"/>
</dbReference>
<accession>A0AB34J0D1</accession>
<dbReference type="GO" id="GO:0003743">
    <property type="term" value="F:translation initiation factor activity"/>
    <property type="evidence" value="ECO:0007669"/>
    <property type="project" value="UniProtKB-KW"/>
</dbReference>
<protein>
    <recommendedName>
        <fullName evidence="6">Translation initiation factor eIF2B subunit delta</fullName>
    </recommendedName>
    <alternativeName>
        <fullName evidence="7">eIF2B GDP-GTP exchange factor subunit delta</fullName>
    </alternativeName>
</protein>
<reference evidence="11 12" key="1">
    <citation type="journal article" date="2024" name="Science">
        <title>Giant polyketide synthase enzymes in the biosynthesis of giant marine polyether toxins.</title>
        <authorList>
            <person name="Fallon T.R."/>
            <person name="Shende V.V."/>
            <person name="Wierzbicki I.H."/>
            <person name="Pendleton A.L."/>
            <person name="Watervoot N.F."/>
            <person name="Auber R.P."/>
            <person name="Gonzalez D.J."/>
            <person name="Wisecaver J.H."/>
            <person name="Moore B.S."/>
        </authorList>
    </citation>
    <scope>NUCLEOTIDE SEQUENCE [LARGE SCALE GENOMIC DNA]</scope>
    <source>
        <strain evidence="11 12">12B1</strain>
    </source>
</reference>
<feature type="compositionally biased region" description="Polar residues" evidence="10">
    <location>
        <begin position="186"/>
        <end position="195"/>
    </location>
</feature>
<evidence type="ECO:0000256" key="8">
    <source>
        <dbReference type="ARBA" id="ARBA00046432"/>
    </source>
</evidence>
<dbReference type="PANTHER" id="PTHR10233:SF14">
    <property type="entry name" value="TRANSLATION INITIATION FACTOR EIF-2B SUBUNIT DELTA"/>
    <property type="match status" value="1"/>
</dbReference>
<feature type="compositionally biased region" description="Basic and acidic residues" evidence="10">
    <location>
        <begin position="98"/>
        <end position="125"/>
    </location>
</feature>
<proteinExistence type="inferred from homology"/>
<comment type="caution">
    <text evidence="11">The sequence shown here is derived from an EMBL/GenBank/DDBJ whole genome shotgun (WGS) entry which is preliminary data.</text>
</comment>
<dbReference type="Proteomes" id="UP001515480">
    <property type="component" value="Unassembled WGS sequence"/>
</dbReference>
<evidence type="ECO:0000256" key="10">
    <source>
        <dbReference type="SAM" id="MobiDB-lite"/>
    </source>
</evidence>
<sequence length="551" mass="58680">MEADEGKLKAAKEEEGVGKQESRVDRKPDEREAKGMKAGEGKVGEGKPKEGKGKEGKAKEGKGKEGKGAESEGGGGKEDAAANAEAGEPKGKAGFPPHGEEKKRPASKAERRALQEAQRAAKEAVKAAGGAPKGGAPKGGEGAKGGAGKAGGGKAGGGLAAGGGKGPTPAPMQHDDRQAVKKLEKQQITPRTPANKQVPLFHHLPQYEREESLSVAAVAKGNVHPAVLRLGLQMAEGIVHGSNSRVVEMLRAFQIVVSDFTCPPSKVLSRELEIHLSKQIQYMIDCRPQSMAMGNATKWLKMRVGHLPPHLSNDRAKALLCSQIDTFIEERITLADKAILSYAESHIASSDVVLVYGGSQVIETLLLHSHTLGAQFRVVVADSGPKFEGREMLGRLVEAGLRCTYANLHALSYVMPEVNKVLLGASSMLLNGNLVSRAGTALVAMLAHEHGVPVLVCCETYKFAERVLLDSICYNELGDPDELVPREGDSSKIADWRDMPRLKLLNLVYDVTPMKYLTMVVTEAGVVPPTSVPVIIREDAARMALQAQEVV</sequence>
<evidence type="ECO:0000313" key="12">
    <source>
        <dbReference type="Proteomes" id="UP001515480"/>
    </source>
</evidence>
<evidence type="ECO:0000256" key="5">
    <source>
        <dbReference type="ARBA" id="ARBA00022917"/>
    </source>
</evidence>
<keyword evidence="12" id="KW-1185">Reference proteome</keyword>
<gene>
    <name evidence="11" type="ORF">AB1Y20_007105</name>
</gene>
<dbReference type="AlphaFoldDB" id="A0AB34J0D1"/>
<dbReference type="InterPro" id="IPR042529">
    <property type="entry name" value="IF_2B-like_C"/>
</dbReference>
<evidence type="ECO:0000256" key="3">
    <source>
        <dbReference type="ARBA" id="ARBA00022490"/>
    </source>
</evidence>
<evidence type="ECO:0000256" key="4">
    <source>
        <dbReference type="ARBA" id="ARBA00022540"/>
    </source>
</evidence>
<comment type="subcellular location">
    <subcellularLocation>
        <location evidence="1">Cytoplasm</location>
        <location evidence="1">Cytosol</location>
    </subcellularLocation>
</comment>
<dbReference type="PANTHER" id="PTHR10233">
    <property type="entry name" value="TRANSLATION INITIATION FACTOR EIF-2B"/>
    <property type="match status" value="1"/>
</dbReference>
<dbReference type="Gene3D" id="3.40.50.10470">
    <property type="entry name" value="Translation initiation factor eif-2b, domain 2"/>
    <property type="match status" value="1"/>
</dbReference>
<evidence type="ECO:0000256" key="1">
    <source>
        <dbReference type="ARBA" id="ARBA00004514"/>
    </source>
</evidence>